<organism evidence="9 10">
    <name type="scientific">Actinorhabdospora filicis</name>
    <dbReference type="NCBI Taxonomy" id="1785913"/>
    <lineage>
        <taxon>Bacteria</taxon>
        <taxon>Bacillati</taxon>
        <taxon>Actinomycetota</taxon>
        <taxon>Actinomycetes</taxon>
        <taxon>Micromonosporales</taxon>
        <taxon>Micromonosporaceae</taxon>
        <taxon>Actinorhabdospora</taxon>
    </lineage>
</organism>
<evidence type="ECO:0000256" key="5">
    <source>
        <dbReference type="ARBA" id="ARBA00022932"/>
    </source>
</evidence>
<evidence type="ECO:0000256" key="7">
    <source>
        <dbReference type="ARBA" id="ARBA00049244"/>
    </source>
</evidence>
<protein>
    <recommendedName>
        <fullName evidence="1">DNA-directed DNA polymerase</fullName>
        <ecNumber evidence="1">2.7.7.7</ecNumber>
    </recommendedName>
</protein>
<dbReference type="EC" id="2.7.7.7" evidence="1"/>
<keyword evidence="2" id="KW-0808">Transferase</keyword>
<evidence type="ECO:0000256" key="2">
    <source>
        <dbReference type="ARBA" id="ARBA00022679"/>
    </source>
</evidence>
<dbReference type="Gene3D" id="1.20.272.10">
    <property type="match status" value="1"/>
</dbReference>
<proteinExistence type="inferred from homology"/>
<dbReference type="InterPro" id="IPR005790">
    <property type="entry name" value="DNA_polIII_delta"/>
</dbReference>
<gene>
    <name evidence="9" type="primary">holA</name>
    <name evidence="9" type="ORF">Afil01_41460</name>
</gene>
<dbReference type="PANTHER" id="PTHR34388:SF1">
    <property type="entry name" value="DNA POLYMERASE III SUBUNIT DELTA"/>
    <property type="match status" value="1"/>
</dbReference>
<dbReference type="GO" id="GO:0006261">
    <property type="term" value="P:DNA-templated DNA replication"/>
    <property type="evidence" value="ECO:0007669"/>
    <property type="project" value="TreeGrafter"/>
</dbReference>
<comment type="similarity">
    <text evidence="6">Belongs to the DNA polymerase HolA subunit family.</text>
</comment>
<dbReference type="Gene3D" id="3.40.50.300">
    <property type="entry name" value="P-loop containing nucleotide triphosphate hydrolases"/>
    <property type="match status" value="1"/>
</dbReference>
<dbReference type="GO" id="GO:0003677">
    <property type="term" value="F:DNA binding"/>
    <property type="evidence" value="ECO:0007669"/>
    <property type="project" value="InterPro"/>
</dbReference>
<evidence type="ECO:0000259" key="8">
    <source>
        <dbReference type="Pfam" id="PF21694"/>
    </source>
</evidence>
<comment type="catalytic activity">
    <reaction evidence="7">
        <text>DNA(n) + a 2'-deoxyribonucleoside 5'-triphosphate = DNA(n+1) + diphosphate</text>
        <dbReference type="Rhea" id="RHEA:22508"/>
        <dbReference type="Rhea" id="RHEA-COMP:17339"/>
        <dbReference type="Rhea" id="RHEA-COMP:17340"/>
        <dbReference type="ChEBI" id="CHEBI:33019"/>
        <dbReference type="ChEBI" id="CHEBI:61560"/>
        <dbReference type="ChEBI" id="CHEBI:173112"/>
        <dbReference type="EC" id="2.7.7.7"/>
    </reaction>
</comment>
<dbReference type="Proteomes" id="UP001165079">
    <property type="component" value="Unassembled WGS sequence"/>
</dbReference>
<evidence type="ECO:0000256" key="6">
    <source>
        <dbReference type="ARBA" id="ARBA00034754"/>
    </source>
</evidence>
<dbReference type="RefSeq" id="WP_285664499.1">
    <property type="nucleotide sequence ID" value="NZ_BSTX01000003.1"/>
</dbReference>
<dbReference type="Pfam" id="PF21694">
    <property type="entry name" value="DNA_pol3_delta_C"/>
    <property type="match status" value="1"/>
</dbReference>
<dbReference type="GO" id="GO:0009360">
    <property type="term" value="C:DNA polymerase III complex"/>
    <property type="evidence" value="ECO:0007669"/>
    <property type="project" value="TreeGrafter"/>
</dbReference>
<dbReference type="NCBIfam" id="TIGR01128">
    <property type="entry name" value="holA"/>
    <property type="match status" value="1"/>
</dbReference>
<reference evidence="9" key="1">
    <citation type="submission" date="2023-03" db="EMBL/GenBank/DDBJ databases">
        <title>Actinorhabdospora filicis NBRC 111898.</title>
        <authorList>
            <person name="Ichikawa N."/>
            <person name="Sato H."/>
            <person name="Tonouchi N."/>
        </authorList>
    </citation>
    <scope>NUCLEOTIDE SEQUENCE</scope>
    <source>
        <strain evidence="9">NBRC 111898</strain>
    </source>
</reference>
<dbReference type="InterPro" id="IPR027417">
    <property type="entry name" value="P-loop_NTPase"/>
</dbReference>
<name>A0A9W6WA65_9ACTN</name>
<dbReference type="InterPro" id="IPR048466">
    <property type="entry name" value="DNA_pol3_delta-like_C"/>
</dbReference>
<feature type="domain" description="DNA polymerase III delta subunit-like C-terminal" evidence="8">
    <location>
        <begin position="198"/>
        <end position="309"/>
    </location>
</feature>
<evidence type="ECO:0000256" key="3">
    <source>
        <dbReference type="ARBA" id="ARBA00022695"/>
    </source>
</evidence>
<evidence type="ECO:0000313" key="9">
    <source>
        <dbReference type="EMBL" id="GLZ79339.1"/>
    </source>
</evidence>
<comment type="caution">
    <text evidence="9">The sequence shown here is derived from an EMBL/GenBank/DDBJ whole genome shotgun (WGS) entry which is preliminary data.</text>
</comment>
<dbReference type="SUPFAM" id="SSF48019">
    <property type="entry name" value="post-AAA+ oligomerization domain-like"/>
    <property type="match status" value="1"/>
</dbReference>
<dbReference type="AlphaFoldDB" id="A0A9W6WA65"/>
<dbReference type="EMBL" id="BSTX01000003">
    <property type="protein sequence ID" value="GLZ79339.1"/>
    <property type="molecule type" value="Genomic_DNA"/>
</dbReference>
<dbReference type="InterPro" id="IPR008921">
    <property type="entry name" value="DNA_pol3_clamp-load_cplx_C"/>
</dbReference>
<dbReference type="GO" id="GO:0003887">
    <property type="term" value="F:DNA-directed DNA polymerase activity"/>
    <property type="evidence" value="ECO:0007669"/>
    <property type="project" value="UniProtKB-KW"/>
</dbReference>
<keyword evidence="3" id="KW-0548">Nucleotidyltransferase</keyword>
<evidence type="ECO:0000313" key="10">
    <source>
        <dbReference type="Proteomes" id="UP001165079"/>
    </source>
</evidence>
<keyword evidence="5" id="KW-0239">DNA-directed DNA polymerase</keyword>
<evidence type="ECO:0000256" key="1">
    <source>
        <dbReference type="ARBA" id="ARBA00012417"/>
    </source>
</evidence>
<keyword evidence="4" id="KW-0235">DNA replication</keyword>
<accession>A0A9W6WA65</accession>
<dbReference type="SUPFAM" id="SSF52540">
    <property type="entry name" value="P-loop containing nucleoside triphosphate hydrolases"/>
    <property type="match status" value="1"/>
</dbReference>
<evidence type="ECO:0000256" key="4">
    <source>
        <dbReference type="ARBA" id="ARBA00022705"/>
    </source>
</evidence>
<sequence>MTAIPALRLVVGEEDLLITRAVAEVAAAVRAVDPDIEVKEWDAGSVSVGEFVSAVSPALFGGGTVVVLRNAHNAKKELAAAITKYAATPVSDVFLVVAHPGGVKGKALVDALKKAGADEVAAAKLKRPQDRVAFVREEFRRLGAKCGADAAEALLTALGSDLREIAAACHQLVADTGGSITVDIVNRYYRGRAEVTGFAVADAVVVGDVPGALESLRWALSVGMDAVPIADALAQGVRNVARVAGAGRGNSYQLASALGMPAWRVERVMGQTRGWTPEGLALAMDAAAEVNAAVKGGSDDRGYALERAVFAIAAARKGERLPGGGGR</sequence>
<keyword evidence="10" id="KW-1185">Reference proteome</keyword>
<dbReference type="PANTHER" id="PTHR34388">
    <property type="entry name" value="DNA POLYMERASE III SUBUNIT DELTA"/>
    <property type="match status" value="1"/>
</dbReference>